<name>A0A8H7RNI6_9FUNG</name>
<proteinExistence type="predicted"/>
<accession>A0A8H7RNI6</accession>
<organism evidence="3 4">
    <name type="scientific">Mucor saturninus</name>
    <dbReference type="NCBI Taxonomy" id="64648"/>
    <lineage>
        <taxon>Eukaryota</taxon>
        <taxon>Fungi</taxon>
        <taxon>Fungi incertae sedis</taxon>
        <taxon>Mucoromycota</taxon>
        <taxon>Mucoromycotina</taxon>
        <taxon>Mucoromycetes</taxon>
        <taxon>Mucorales</taxon>
        <taxon>Mucorineae</taxon>
        <taxon>Mucoraceae</taxon>
        <taxon>Mucor</taxon>
    </lineage>
</organism>
<reference evidence="3" key="1">
    <citation type="submission" date="2020-12" db="EMBL/GenBank/DDBJ databases">
        <title>Metabolic potential, ecology and presence of endohyphal bacteria is reflected in genomic diversity of Mucoromycotina.</title>
        <authorList>
            <person name="Muszewska A."/>
            <person name="Okrasinska A."/>
            <person name="Steczkiewicz K."/>
            <person name="Drgas O."/>
            <person name="Orlowska M."/>
            <person name="Perlinska-Lenart U."/>
            <person name="Aleksandrzak-Piekarczyk T."/>
            <person name="Szatraj K."/>
            <person name="Zielenkiewicz U."/>
            <person name="Pilsyk S."/>
            <person name="Malc E."/>
            <person name="Mieczkowski P."/>
            <person name="Kruszewska J.S."/>
            <person name="Biernat P."/>
            <person name="Pawlowska J."/>
        </authorList>
    </citation>
    <scope>NUCLEOTIDE SEQUENCE</scope>
    <source>
        <strain evidence="3">WA0000017839</strain>
    </source>
</reference>
<evidence type="ECO:0000256" key="2">
    <source>
        <dbReference type="SAM" id="MobiDB-lite"/>
    </source>
</evidence>
<keyword evidence="4" id="KW-1185">Reference proteome</keyword>
<evidence type="ECO:0000256" key="1">
    <source>
        <dbReference type="SAM" id="Coils"/>
    </source>
</evidence>
<sequence>MENRKRPLTPTESSAGKRPRVVGTKASQARAKAITAQLDSTKPKVPQRKRPAVLAETDPLAKSYHTKASGLKERPSWDLRGKVEDMTQLHKFNKERLEKLNQYKLELEVLRDEKESAEKEALLKAQALQAEITTLERNHITNVADLHTNQRIESQQLEDNKLNFDRNLNNLEVEVSEANRRLQTAKGELEQRLSENQSLRDKIIKLQDSYEGAEAEIISLKSKIKHTKSSITEKEYEIEHKRTQIKSVNVNVDDLKSKLAEAHKDRDRLLSIVKDLEEDAFKNKQKVVTILNT</sequence>
<dbReference type="OrthoDB" id="2287144at2759"/>
<gene>
    <name evidence="3" type="ORF">INT47_000848</name>
</gene>
<evidence type="ECO:0000313" key="4">
    <source>
        <dbReference type="Proteomes" id="UP000603453"/>
    </source>
</evidence>
<dbReference type="AlphaFoldDB" id="A0A8H7RNI6"/>
<feature type="region of interest" description="Disordered" evidence="2">
    <location>
        <begin position="40"/>
        <end position="59"/>
    </location>
</feature>
<evidence type="ECO:0000313" key="3">
    <source>
        <dbReference type="EMBL" id="KAG2214292.1"/>
    </source>
</evidence>
<feature type="coiled-coil region" evidence="1">
    <location>
        <begin position="93"/>
        <end position="279"/>
    </location>
</feature>
<dbReference type="EMBL" id="JAEPRD010000001">
    <property type="protein sequence ID" value="KAG2214292.1"/>
    <property type="molecule type" value="Genomic_DNA"/>
</dbReference>
<dbReference type="Gene3D" id="1.10.287.1490">
    <property type="match status" value="1"/>
</dbReference>
<feature type="region of interest" description="Disordered" evidence="2">
    <location>
        <begin position="1"/>
        <end position="28"/>
    </location>
</feature>
<keyword evidence="1" id="KW-0175">Coiled coil</keyword>
<dbReference type="Proteomes" id="UP000603453">
    <property type="component" value="Unassembled WGS sequence"/>
</dbReference>
<protein>
    <submittedName>
        <fullName evidence="3">Uncharacterized protein</fullName>
    </submittedName>
</protein>
<comment type="caution">
    <text evidence="3">The sequence shown here is derived from an EMBL/GenBank/DDBJ whole genome shotgun (WGS) entry which is preliminary data.</text>
</comment>